<name>A0ABS7AMN1_9CLOT</name>
<evidence type="ECO:0000256" key="2">
    <source>
        <dbReference type="ARBA" id="ARBA00022801"/>
    </source>
</evidence>
<evidence type="ECO:0000256" key="3">
    <source>
        <dbReference type="ARBA" id="ARBA00022840"/>
    </source>
</evidence>
<dbReference type="InterPro" id="IPR004948">
    <property type="entry name" value="Nuc-triphosphatase_THEP1"/>
</dbReference>
<comment type="caution">
    <text evidence="4">The sequence shown here is derived from an EMBL/GenBank/DDBJ whole genome shotgun (WGS) entry which is preliminary data.</text>
</comment>
<dbReference type="InterPro" id="IPR027417">
    <property type="entry name" value="P-loop_NTPase"/>
</dbReference>
<dbReference type="SUPFAM" id="SSF52540">
    <property type="entry name" value="P-loop containing nucleoside triphosphate hydrolases"/>
    <property type="match status" value="1"/>
</dbReference>
<dbReference type="Gene3D" id="3.40.50.300">
    <property type="entry name" value="P-loop containing nucleotide triphosphate hydrolases"/>
    <property type="match status" value="1"/>
</dbReference>
<dbReference type="Pfam" id="PF03266">
    <property type="entry name" value="NTPase_1"/>
    <property type="match status" value="1"/>
</dbReference>
<keyword evidence="3" id="KW-0067">ATP-binding</keyword>
<gene>
    <name evidence="4" type="ORF">KYD98_01435</name>
</gene>
<evidence type="ECO:0000256" key="1">
    <source>
        <dbReference type="ARBA" id="ARBA00022741"/>
    </source>
</evidence>
<accession>A0ABS7AMN1</accession>
<dbReference type="RefSeq" id="WP_219777808.1">
    <property type="nucleotide sequence ID" value="NZ_JAHXPT010000001.1"/>
</dbReference>
<dbReference type="PANTHER" id="PTHR43146">
    <property type="entry name" value="CANCER-RELATED NUCLEOSIDE-TRIPHOSPHATASE"/>
    <property type="match status" value="1"/>
</dbReference>
<sequence length="177" mass="20396">MYKNIFITGKIQCGKSTLINKVLDELKIAYSGYRTLPYYINGEKGGYYIETINLKHKLKDKISINISSQKCTALIKGFDITGVEILRNSMEDKVSKIILLDEIGILEKCSSQFIKEINNCLNNEKLVIGVLKRKDDEFLNGISERSDSLVINIEQSTYEERENIKKQIIKYIENVFR</sequence>
<keyword evidence="1" id="KW-0547">Nucleotide-binding</keyword>
<protein>
    <submittedName>
        <fullName evidence="4">Nucleoside-triphosphatase</fullName>
    </submittedName>
</protein>
<keyword evidence="5" id="KW-1185">Reference proteome</keyword>
<organism evidence="4 5">
    <name type="scientific">Clostridium weizhouense</name>
    <dbReference type="NCBI Taxonomy" id="2859781"/>
    <lineage>
        <taxon>Bacteria</taxon>
        <taxon>Bacillati</taxon>
        <taxon>Bacillota</taxon>
        <taxon>Clostridia</taxon>
        <taxon>Eubacteriales</taxon>
        <taxon>Clostridiaceae</taxon>
        <taxon>Clostridium</taxon>
    </lineage>
</organism>
<dbReference type="Proteomes" id="UP001519921">
    <property type="component" value="Unassembled WGS sequence"/>
</dbReference>
<reference evidence="4 5" key="1">
    <citation type="submission" date="2021-07" db="EMBL/GenBank/DDBJ databases">
        <title>Clostridium weizhouense sp. nov., an anaerobic bacterium isolated from activated sludge of Petroleum wastewater.</title>
        <authorList>
            <person name="Li Q."/>
        </authorList>
    </citation>
    <scope>NUCLEOTIDE SEQUENCE [LARGE SCALE GENOMIC DNA]</scope>
    <source>
        <strain evidence="4 5">YB-6</strain>
    </source>
</reference>
<evidence type="ECO:0000313" key="5">
    <source>
        <dbReference type="Proteomes" id="UP001519921"/>
    </source>
</evidence>
<keyword evidence="2" id="KW-0378">Hydrolase</keyword>
<proteinExistence type="predicted"/>
<dbReference type="PANTHER" id="PTHR43146:SF1">
    <property type="entry name" value="CANCER-RELATED NUCLEOSIDE-TRIPHOSPHATASE"/>
    <property type="match status" value="1"/>
</dbReference>
<dbReference type="EMBL" id="JAHXPT010000001">
    <property type="protein sequence ID" value="MBW6408750.1"/>
    <property type="molecule type" value="Genomic_DNA"/>
</dbReference>
<evidence type="ECO:0000313" key="4">
    <source>
        <dbReference type="EMBL" id="MBW6408750.1"/>
    </source>
</evidence>